<sequence>MPQMMPLAWLTLFIFFIMTLITFSFINYYLFIPIPNTLHKKINFKSLNWKW</sequence>
<keyword evidence="5 12" id="KW-0138">CF(0)</keyword>
<comment type="subcellular location">
    <subcellularLocation>
        <location evidence="1 12">Mitochondrion membrane</location>
        <topology evidence="1 12">Single-pass membrane protein</topology>
    </subcellularLocation>
</comment>
<name>A0A2P1H9L6_9NEOP</name>
<evidence type="ECO:0000256" key="12">
    <source>
        <dbReference type="RuleBase" id="RU003661"/>
    </source>
</evidence>
<evidence type="ECO:0000256" key="1">
    <source>
        <dbReference type="ARBA" id="ARBA00004304"/>
    </source>
</evidence>
<dbReference type="Pfam" id="PF00895">
    <property type="entry name" value="ATP-synt_8"/>
    <property type="match status" value="1"/>
</dbReference>
<evidence type="ECO:0000256" key="8">
    <source>
        <dbReference type="ARBA" id="ARBA00022989"/>
    </source>
</evidence>
<geneLocation type="mitochondrion" evidence="14"/>
<evidence type="ECO:0000256" key="7">
    <source>
        <dbReference type="ARBA" id="ARBA00022781"/>
    </source>
</evidence>
<dbReference type="EMBL" id="MG882225">
    <property type="protein sequence ID" value="AVN68216.1"/>
    <property type="molecule type" value="Genomic_DNA"/>
</dbReference>
<evidence type="ECO:0000256" key="13">
    <source>
        <dbReference type="SAM" id="Phobius"/>
    </source>
</evidence>
<keyword evidence="10 12" id="KW-0496">Mitochondrion</keyword>
<evidence type="ECO:0000256" key="2">
    <source>
        <dbReference type="ARBA" id="ARBA00008892"/>
    </source>
</evidence>
<evidence type="ECO:0000256" key="9">
    <source>
        <dbReference type="ARBA" id="ARBA00023065"/>
    </source>
</evidence>
<evidence type="ECO:0000313" key="14">
    <source>
        <dbReference type="EMBL" id="AVN68216.1"/>
    </source>
</evidence>
<proteinExistence type="inferred from homology"/>
<evidence type="ECO:0000256" key="10">
    <source>
        <dbReference type="ARBA" id="ARBA00023128"/>
    </source>
</evidence>
<keyword evidence="9 12" id="KW-0406">Ion transport</keyword>
<feature type="transmembrane region" description="Helical" evidence="13">
    <location>
        <begin position="6"/>
        <end position="31"/>
    </location>
</feature>
<reference evidence="14" key="1">
    <citation type="journal article" date="2018" name="Mol. Biol. Evol.">
        <title>Transoceanic dispersal and plate tectonics shaped global cockroach distributions: evidence from mitochondrial phylogenomics.</title>
        <authorList>
            <person name="Bourguignon T."/>
            <person name="Qian T."/>
            <person name="Ho S.Y.W."/>
            <person name="Juna F."/>
            <person name="Wang Z."/>
            <person name="Arab D.A."/>
            <person name="Cameron S.L."/>
            <person name="Walker J."/>
            <person name="Rentz D."/>
            <person name="Evans T.A."/>
            <person name="Lo N."/>
        </authorList>
    </citation>
    <scope>NUCLEOTIDE SEQUENCE</scope>
</reference>
<keyword evidence="11 13" id="KW-0472">Membrane</keyword>
<protein>
    <recommendedName>
        <fullName evidence="12">ATP synthase complex subunit 8</fullName>
    </recommendedName>
</protein>
<comment type="similarity">
    <text evidence="2 12">Belongs to the ATPase protein 8 family.</text>
</comment>
<keyword evidence="7 12" id="KW-0375">Hydrogen ion transport</keyword>
<gene>
    <name evidence="14" type="primary">atp8</name>
</gene>
<evidence type="ECO:0000256" key="11">
    <source>
        <dbReference type="ARBA" id="ARBA00023136"/>
    </source>
</evidence>
<dbReference type="AlphaFoldDB" id="A0A2P1H9L6"/>
<keyword evidence="6 12" id="KW-0812">Transmembrane</keyword>
<evidence type="ECO:0000256" key="6">
    <source>
        <dbReference type="ARBA" id="ARBA00022692"/>
    </source>
</evidence>
<dbReference type="GO" id="GO:0045259">
    <property type="term" value="C:proton-transporting ATP synthase complex"/>
    <property type="evidence" value="ECO:0007669"/>
    <property type="project" value="UniProtKB-KW"/>
</dbReference>
<evidence type="ECO:0000256" key="3">
    <source>
        <dbReference type="ARBA" id="ARBA00011291"/>
    </source>
</evidence>
<dbReference type="GO" id="GO:0031966">
    <property type="term" value="C:mitochondrial membrane"/>
    <property type="evidence" value="ECO:0007669"/>
    <property type="project" value="UniProtKB-SubCell"/>
</dbReference>
<keyword evidence="8 13" id="KW-1133">Transmembrane helix</keyword>
<dbReference type="InterPro" id="IPR001421">
    <property type="entry name" value="ATP8_metazoa"/>
</dbReference>
<evidence type="ECO:0000256" key="4">
    <source>
        <dbReference type="ARBA" id="ARBA00022448"/>
    </source>
</evidence>
<comment type="subunit">
    <text evidence="3">F-type ATPases have 2 components, CF(1) - the catalytic core - and CF(0) - the membrane proton channel.</text>
</comment>
<accession>A0A2P1H9L6</accession>
<dbReference type="GO" id="GO:0015078">
    <property type="term" value="F:proton transmembrane transporter activity"/>
    <property type="evidence" value="ECO:0007669"/>
    <property type="project" value="InterPro"/>
</dbReference>
<evidence type="ECO:0000256" key="5">
    <source>
        <dbReference type="ARBA" id="ARBA00022547"/>
    </source>
</evidence>
<organism evidence="14">
    <name type="scientific">Paranauphoeta circumdata</name>
    <dbReference type="NCBI Taxonomy" id="2093442"/>
    <lineage>
        <taxon>Eukaryota</taxon>
        <taxon>Metazoa</taxon>
        <taxon>Ecdysozoa</taxon>
        <taxon>Arthropoda</taxon>
        <taxon>Hexapoda</taxon>
        <taxon>Insecta</taxon>
        <taxon>Pterygota</taxon>
        <taxon>Neoptera</taxon>
        <taxon>Polyneoptera</taxon>
        <taxon>Dictyoptera</taxon>
        <taxon>Blattodea</taxon>
        <taxon>Blaberoidea</taxon>
        <taxon>Blaberidae</taxon>
        <taxon>Paranauphoetinae</taxon>
        <taxon>Paranauphoeta</taxon>
    </lineage>
</organism>
<keyword evidence="4 12" id="KW-0813">Transport</keyword>
<dbReference type="GO" id="GO:0015986">
    <property type="term" value="P:proton motive force-driven ATP synthesis"/>
    <property type="evidence" value="ECO:0007669"/>
    <property type="project" value="InterPro"/>
</dbReference>